<organism evidence="1 2">
    <name type="scientific">Ralstonia pseudosolanacearum</name>
    <dbReference type="NCBI Taxonomy" id="1310165"/>
    <lineage>
        <taxon>Bacteria</taxon>
        <taxon>Pseudomonadati</taxon>
        <taxon>Pseudomonadota</taxon>
        <taxon>Betaproteobacteria</taxon>
        <taxon>Burkholderiales</taxon>
        <taxon>Burkholderiaceae</taxon>
        <taxon>Ralstonia</taxon>
        <taxon>Ralstonia solanacearum species complex</taxon>
    </lineage>
</organism>
<dbReference type="AlphaFoldDB" id="A0A454TLR4"/>
<sequence>MDTLIAHRLGVSHMAVYLYRKQLGIRSEQVRETRYDTWIRLLEEGRSVEAVASLYEVKPDTILTTLYRTREFSYPEVKERARLAKEEDMRRALGVTVRDLQAQRMQAWVKLGQAGMTVEQIAETYDVDPKEVTAVLRKHKVSVVKPKVEEASFDW</sequence>
<reference evidence="1 2" key="1">
    <citation type="submission" date="2018-10" db="EMBL/GenBank/DDBJ databases">
        <title>Draft Genome Sequence of Ralstonia pseudosolanacearum (R. solanacearum phylotype I) Strain Tg03 Isolated from Luffa cylindrica in China.</title>
        <authorList>
            <person name="Yuan G.-Q."/>
            <person name="Li Q.-Q."/>
            <person name="Zhang Y.-W."/>
        </authorList>
    </citation>
    <scope>NUCLEOTIDE SEQUENCE [LARGE SCALE GENOMIC DNA]</scope>
    <source>
        <strain evidence="1 2">Tg03</strain>
    </source>
</reference>
<proteinExistence type="predicted"/>
<evidence type="ECO:0000313" key="1">
    <source>
        <dbReference type="EMBL" id="RNM03044.1"/>
    </source>
</evidence>
<dbReference type="Proteomes" id="UP000271222">
    <property type="component" value="Unassembled WGS sequence"/>
</dbReference>
<gene>
    <name evidence="1" type="ORF">EGA29_19940</name>
</gene>
<name>A0A454TLR4_9RALS</name>
<evidence type="ECO:0000313" key="2">
    <source>
        <dbReference type="Proteomes" id="UP000271222"/>
    </source>
</evidence>
<dbReference type="Gene3D" id="1.10.10.60">
    <property type="entry name" value="Homeodomain-like"/>
    <property type="match status" value="1"/>
</dbReference>
<comment type="caution">
    <text evidence="1">The sequence shown here is derived from an EMBL/GenBank/DDBJ whole genome shotgun (WGS) entry which is preliminary data.</text>
</comment>
<protein>
    <recommendedName>
        <fullName evidence="3">Helix-turn-helix domain-containing protein</fullName>
    </recommendedName>
</protein>
<dbReference type="EMBL" id="RJTL01000038">
    <property type="protein sequence ID" value="RNM03044.1"/>
    <property type="molecule type" value="Genomic_DNA"/>
</dbReference>
<evidence type="ECO:0008006" key="3">
    <source>
        <dbReference type="Google" id="ProtNLM"/>
    </source>
</evidence>
<accession>A0A454TLR4</accession>